<evidence type="ECO:0000259" key="3">
    <source>
        <dbReference type="Pfam" id="PF17775"/>
    </source>
</evidence>
<evidence type="ECO:0000313" key="4">
    <source>
        <dbReference type="EMBL" id="NYZ67182.1"/>
    </source>
</evidence>
<organism evidence="4 5">
    <name type="scientific">Spartinivicinus marinus</name>
    <dbReference type="NCBI Taxonomy" id="2994442"/>
    <lineage>
        <taxon>Bacteria</taxon>
        <taxon>Pseudomonadati</taxon>
        <taxon>Pseudomonadota</taxon>
        <taxon>Gammaproteobacteria</taxon>
        <taxon>Oceanospirillales</taxon>
        <taxon>Zooshikellaceae</taxon>
        <taxon>Spartinivicinus</taxon>
    </lineage>
</organism>
<gene>
    <name evidence="4" type="ORF">H0A36_14285</name>
</gene>
<dbReference type="NCBIfam" id="NF002449">
    <property type="entry name" value="PRK01617.1"/>
    <property type="match status" value="1"/>
</dbReference>
<dbReference type="InterPro" id="IPR032710">
    <property type="entry name" value="NTF2-like_dom_sf"/>
</dbReference>
<comment type="similarity">
    <text evidence="1 2">Belongs to the UPF0225 family.</text>
</comment>
<dbReference type="AlphaFoldDB" id="A0A853I6C3"/>
<comment type="caution">
    <text evidence="4">The sequence shown here is derived from an EMBL/GenBank/DDBJ whole genome shotgun (WGS) entry which is preliminary data.</text>
</comment>
<keyword evidence="5" id="KW-1185">Reference proteome</keyword>
<dbReference type="Proteomes" id="UP000569732">
    <property type="component" value="Unassembled WGS sequence"/>
</dbReference>
<dbReference type="SUPFAM" id="SSF54427">
    <property type="entry name" value="NTF2-like"/>
    <property type="match status" value="1"/>
</dbReference>
<dbReference type="HAMAP" id="MF_00612">
    <property type="entry name" value="UPF0225"/>
    <property type="match status" value="1"/>
</dbReference>
<dbReference type="PANTHER" id="PTHR33747">
    <property type="entry name" value="UPF0225 PROTEIN SCO1677"/>
    <property type="match status" value="1"/>
</dbReference>
<dbReference type="InterPro" id="IPR023006">
    <property type="entry name" value="YchJ-like"/>
</dbReference>
<sequence>MNNPASCPCGSNQDFINCCQPLIEGSQSAATAEQLMRSRYSAYAVNALDYLIATTHPQQQAGLKKEAITSWADQCHWVKLEVNKVWAGQASDEVGEVTFSAYYQLTSNPKTQVLSENSRFVKIDQRWYYIDPTAPFKVQTKINRNAPCPCGSGKKYKKCCLQQNT</sequence>
<dbReference type="Pfam" id="PF17775">
    <property type="entry name" value="YchJ_M-like"/>
    <property type="match status" value="1"/>
</dbReference>
<evidence type="ECO:0000256" key="1">
    <source>
        <dbReference type="ARBA" id="ARBA00010839"/>
    </source>
</evidence>
<name>A0A853I6C3_9GAMM</name>
<accession>A0A853I6C3</accession>
<dbReference type="InterPro" id="IPR048469">
    <property type="entry name" value="YchJ-like_M"/>
</dbReference>
<dbReference type="SUPFAM" id="SSF103642">
    <property type="entry name" value="Sec-C motif"/>
    <property type="match status" value="1"/>
</dbReference>
<evidence type="ECO:0000313" key="5">
    <source>
        <dbReference type="Proteomes" id="UP000569732"/>
    </source>
</evidence>
<dbReference type="EMBL" id="JACCKB010000022">
    <property type="protein sequence ID" value="NYZ67182.1"/>
    <property type="molecule type" value="Genomic_DNA"/>
</dbReference>
<protein>
    <recommendedName>
        <fullName evidence="2">UPF0225 protein H0A36_14285</fullName>
    </recommendedName>
</protein>
<feature type="domain" description="YchJ-like middle NTF2-like" evidence="3">
    <location>
        <begin position="31"/>
        <end position="131"/>
    </location>
</feature>
<dbReference type="NCBIfam" id="NF002486">
    <property type="entry name" value="PRK01752.1"/>
    <property type="match status" value="1"/>
</dbReference>
<dbReference type="RefSeq" id="WP_180569207.1">
    <property type="nucleotide sequence ID" value="NZ_JACCKB010000022.1"/>
</dbReference>
<evidence type="ECO:0000256" key="2">
    <source>
        <dbReference type="HAMAP-Rule" id="MF_00612"/>
    </source>
</evidence>
<proteinExistence type="inferred from homology"/>
<dbReference type="Gene3D" id="3.10.450.50">
    <property type="match status" value="1"/>
</dbReference>
<dbReference type="PANTHER" id="PTHR33747:SF1">
    <property type="entry name" value="ADENYLATE CYCLASE-ASSOCIATED CAP C-TERMINAL DOMAIN-CONTAINING PROTEIN"/>
    <property type="match status" value="1"/>
</dbReference>
<dbReference type="Pfam" id="PF02810">
    <property type="entry name" value="SEC-C"/>
    <property type="match status" value="1"/>
</dbReference>
<dbReference type="InterPro" id="IPR004027">
    <property type="entry name" value="SEC_C_motif"/>
</dbReference>
<reference evidence="4 5" key="1">
    <citation type="submission" date="2020-07" db="EMBL/GenBank/DDBJ databases">
        <title>Endozoicomonas sp. nov., isolated from sediment.</title>
        <authorList>
            <person name="Gu T."/>
        </authorList>
    </citation>
    <scope>NUCLEOTIDE SEQUENCE [LARGE SCALE GENOMIC DNA]</scope>
    <source>
        <strain evidence="4 5">SM1973</strain>
    </source>
</reference>